<dbReference type="InterPro" id="IPR011044">
    <property type="entry name" value="Quino_amine_DH_bsu"/>
</dbReference>
<dbReference type="InterPro" id="IPR008311">
    <property type="entry name" value="UCP028101"/>
</dbReference>
<organism evidence="1 2">
    <name type="scientific">Palleronia aestuarii</name>
    <dbReference type="NCBI Taxonomy" id="568105"/>
    <lineage>
        <taxon>Bacteria</taxon>
        <taxon>Pseudomonadati</taxon>
        <taxon>Pseudomonadota</taxon>
        <taxon>Alphaproteobacteria</taxon>
        <taxon>Rhodobacterales</taxon>
        <taxon>Roseobacteraceae</taxon>
        <taxon>Palleronia</taxon>
    </lineage>
</organism>
<evidence type="ECO:0008006" key="3">
    <source>
        <dbReference type="Google" id="ProtNLM"/>
    </source>
</evidence>
<dbReference type="Pfam" id="PF07433">
    <property type="entry name" value="DUF1513"/>
    <property type="match status" value="1"/>
</dbReference>
<evidence type="ECO:0000313" key="2">
    <source>
        <dbReference type="Proteomes" id="UP000248916"/>
    </source>
</evidence>
<dbReference type="Proteomes" id="UP000248916">
    <property type="component" value="Unassembled WGS sequence"/>
</dbReference>
<name>A0A2W7NSG2_9RHOB</name>
<keyword evidence="2" id="KW-1185">Reference proteome</keyword>
<protein>
    <recommendedName>
        <fullName evidence="3">Twin-arginine translocation pathway signal</fullName>
    </recommendedName>
</protein>
<dbReference type="AlphaFoldDB" id="A0A2W7NSG2"/>
<gene>
    <name evidence="1" type="ORF">LX81_02067</name>
</gene>
<comment type="caution">
    <text evidence="1">The sequence shown here is derived from an EMBL/GenBank/DDBJ whole genome shotgun (WGS) entry which is preliminary data.</text>
</comment>
<proteinExistence type="predicted"/>
<dbReference type="PROSITE" id="PS51318">
    <property type="entry name" value="TAT"/>
    <property type="match status" value="1"/>
</dbReference>
<sequence>MQGMETDMGTRRSFLAGLAAGTALPALSWAEAGGPAYLGAARDADGGYAIYGLSAVGDPIFRVPLLGRGHAATAHPDRPETVAFARRPGTFALVIDCATGTLRHRLDAPAGRHFYGHGTFIAGGDILCTTENEIESGAGRIGLWDRRAGYRRMGEVATGGIGPHDIRTLSDGRTLVVANGGIRTDPGHGREKLNLDTMRPSLAFVDPETGPVELIELDPDLQWNSIRHLAVGPDDDVAFAMQWQGDPMEAPPLLGLVRRGGTPILAAADLGEQMSMQGYAGSVAIDGAGARIGITSPRGGRMHIFDREGQFHGAVLRADICGLATAPGGFTASDGTGGVLRIEQGEVRAAVTLPGLSWDNHLVAIG</sequence>
<dbReference type="SUPFAM" id="SSF50969">
    <property type="entry name" value="YVTN repeat-like/Quinoprotein amine dehydrogenase"/>
    <property type="match status" value="1"/>
</dbReference>
<dbReference type="InterPro" id="IPR006311">
    <property type="entry name" value="TAT_signal"/>
</dbReference>
<reference evidence="1 2" key="1">
    <citation type="submission" date="2018-06" db="EMBL/GenBank/DDBJ databases">
        <title>Genomic Encyclopedia of Archaeal and Bacterial Type Strains, Phase II (KMG-II): from individual species to whole genera.</title>
        <authorList>
            <person name="Goeker M."/>
        </authorList>
    </citation>
    <scope>NUCLEOTIDE SEQUENCE [LARGE SCALE GENOMIC DNA]</scope>
    <source>
        <strain evidence="1 2">DSM 22009</strain>
    </source>
</reference>
<dbReference type="EMBL" id="QKZL01000007">
    <property type="protein sequence ID" value="PZX16216.1"/>
    <property type="molecule type" value="Genomic_DNA"/>
</dbReference>
<dbReference type="PIRSF" id="PIRSF028101">
    <property type="entry name" value="UCP028101"/>
    <property type="match status" value="1"/>
</dbReference>
<accession>A0A2W7NSG2</accession>
<evidence type="ECO:0000313" key="1">
    <source>
        <dbReference type="EMBL" id="PZX16216.1"/>
    </source>
</evidence>